<dbReference type="Proteomes" id="UP000076722">
    <property type="component" value="Unassembled WGS sequence"/>
</dbReference>
<proteinExistence type="predicted"/>
<protein>
    <submittedName>
        <fullName evidence="2">Uncharacterized protein</fullName>
    </submittedName>
</protein>
<feature type="region of interest" description="Disordered" evidence="1">
    <location>
        <begin position="194"/>
        <end position="219"/>
    </location>
</feature>
<dbReference type="EMBL" id="KV419419">
    <property type="protein sequence ID" value="KZS90819.1"/>
    <property type="molecule type" value="Genomic_DNA"/>
</dbReference>
<accession>A0A164RRS8</accession>
<dbReference type="AlphaFoldDB" id="A0A164RRS8"/>
<evidence type="ECO:0000313" key="3">
    <source>
        <dbReference type="Proteomes" id="UP000076722"/>
    </source>
</evidence>
<sequence length="630" mass="71985">MITDPSSPDGPDTTFFHDDSSDIVTCGLENSESSTSPEETIMQLAPHLIAQHRVAALLKRRTGGFIRPDDWSWVESIRDELDRERQRMVPMLTEAIMVNLGVTLEIEGGEEQASEALARLREDVHFAYLRGHTDAWHARLTSWETFMTTVTSPDYWTHYDPDWSRELKTGYHELRKGHPIKSLTYNIVDVLGEDESSSSSDESIAETQPETSEKPRSPKTRFDWIIDTAPELSSLSLNLLASHLDELSEFLKAAHLVPQLRLSVEPSPQDSSSAQRTPILHKFDTLNPLRFAHLLDILRNCSRLVIFECASGEDLTPDVTECASDAKIKICLRDLIRFCVAILTPPRVNRLFDLFDFPALEETEFVICPTLINKHRDPLQLPHALKRWTEKADDLTIKLGHPNSEDQGRNKDEERSRLTVVYSYGHADRRTRHVLHGLWTHGKRTGKPNTVVKSTTWTPALIEDIPAFFPNIKKLSIDGVLPNRPGFVSILDHLQGLARTCTKNDLCMKLERLTLRHDARWATNQDNDQLDEKERCMTSQAMGFFRDRKAAPAPVLQLVATCNRTGQITTCPKEEEEEENPLTFQDYLSLFRDTFSQKHFDEDVHRFFDAACRWSLQDMADRLMYTVAEI</sequence>
<keyword evidence="3" id="KW-1185">Reference proteome</keyword>
<reference evidence="2 3" key="1">
    <citation type="journal article" date="2016" name="Mol. Biol. Evol.">
        <title>Comparative Genomics of Early-Diverging Mushroom-Forming Fungi Provides Insights into the Origins of Lignocellulose Decay Capabilities.</title>
        <authorList>
            <person name="Nagy L.G."/>
            <person name="Riley R."/>
            <person name="Tritt A."/>
            <person name="Adam C."/>
            <person name="Daum C."/>
            <person name="Floudas D."/>
            <person name="Sun H."/>
            <person name="Yadav J.S."/>
            <person name="Pangilinan J."/>
            <person name="Larsson K.H."/>
            <person name="Matsuura K."/>
            <person name="Barry K."/>
            <person name="Labutti K."/>
            <person name="Kuo R."/>
            <person name="Ohm R.A."/>
            <person name="Bhattacharya S.S."/>
            <person name="Shirouzu T."/>
            <person name="Yoshinaga Y."/>
            <person name="Martin F.M."/>
            <person name="Grigoriev I.V."/>
            <person name="Hibbett D.S."/>
        </authorList>
    </citation>
    <scope>NUCLEOTIDE SEQUENCE [LARGE SCALE GENOMIC DNA]</scope>
    <source>
        <strain evidence="2 3">HHB9708</strain>
    </source>
</reference>
<name>A0A164RRS8_9AGAM</name>
<evidence type="ECO:0000313" key="2">
    <source>
        <dbReference type="EMBL" id="KZS90819.1"/>
    </source>
</evidence>
<organism evidence="2 3">
    <name type="scientific">Sistotremastrum niveocremeum HHB9708</name>
    <dbReference type="NCBI Taxonomy" id="1314777"/>
    <lineage>
        <taxon>Eukaryota</taxon>
        <taxon>Fungi</taxon>
        <taxon>Dikarya</taxon>
        <taxon>Basidiomycota</taxon>
        <taxon>Agaricomycotina</taxon>
        <taxon>Agaricomycetes</taxon>
        <taxon>Sistotremastrales</taxon>
        <taxon>Sistotremastraceae</taxon>
        <taxon>Sertulicium</taxon>
        <taxon>Sertulicium niveocremeum</taxon>
    </lineage>
</organism>
<evidence type="ECO:0000256" key="1">
    <source>
        <dbReference type="SAM" id="MobiDB-lite"/>
    </source>
</evidence>
<gene>
    <name evidence="2" type="ORF">SISNIDRAFT_519069</name>
</gene>